<evidence type="ECO:0000256" key="3">
    <source>
        <dbReference type="ARBA" id="ARBA00022475"/>
    </source>
</evidence>
<keyword evidence="10" id="KW-0547">Nucleotide-binding</keyword>
<dbReference type="Pfam" id="PF00528">
    <property type="entry name" value="BPD_transp_1"/>
    <property type="match status" value="1"/>
</dbReference>
<dbReference type="PANTHER" id="PTHR43357:SF4">
    <property type="entry name" value="INNER MEMBRANE ABC TRANSPORTER PERMEASE PROTEIN YDCV"/>
    <property type="match status" value="1"/>
</dbReference>
<keyword evidence="5 8" id="KW-0812">Transmembrane</keyword>
<evidence type="ECO:0000313" key="10">
    <source>
        <dbReference type="EMBL" id="KKK39927.1"/>
    </source>
</evidence>
<dbReference type="InterPro" id="IPR035906">
    <property type="entry name" value="MetI-like_sf"/>
</dbReference>
<feature type="transmembrane region" description="Helical" evidence="8">
    <location>
        <begin position="178"/>
        <end position="198"/>
    </location>
</feature>
<dbReference type="PATRIC" id="fig|1408103.3.peg.272"/>
<keyword evidence="3" id="KW-1003">Cell membrane</keyword>
<dbReference type="OrthoDB" id="9782004at2"/>
<feature type="transmembrane region" description="Helical" evidence="8">
    <location>
        <begin position="7"/>
        <end position="30"/>
    </location>
</feature>
<feature type="transmembrane region" description="Helical" evidence="8">
    <location>
        <begin position="99"/>
        <end position="120"/>
    </location>
</feature>
<dbReference type="GO" id="GO:0005886">
    <property type="term" value="C:plasma membrane"/>
    <property type="evidence" value="ECO:0007669"/>
    <property type="project" value="UniProtKB-SubCell"/>
</dbReference>
<comment type="caution">
    <text evidence="10">The sequence shown here is derived from an EMBL/GenBank/DDBJ whole genome shotgun (WGS) entry which is preliminary data.</text>
</comment>
<dbReference type="PANTHER" id="PTHR43357">
    <property type="entry name" value="INNER MEMBRANE ABC TRANSPORTER PERMEASE PROTEIN YDCV"/>
    <property type="match status" value="1"/>
</dbReference>
<keyword evidence="7 8" id="KW-0472">Membrane</keyword>
<dbReference type="GO" id="GO:0005524">
    <property type="term" value="F:ATP binding"/>
    <property type="evidence" value="ECO:0007669"/>
    <property type="project" value="UniProtKB-KW"/>
</dbReference>
<sequence>MRKQIGLKIFAGLVFAFLFVPLLIIVVTSFGTNSTIQFPIQGFTLDWYGKVFENQSFVNSFLLSLQIAFWGTVLALLVGVPAAYSLARHSIFGRNWIKSFFLSPTIVPGLVVGYSLYQFIVIQLQFPLIQGLLLGHFLICLPYVIRVVGSTIEQLDGSIEEVSWTLGCTKLQAFMKVVLPNITSGIFASFMLAFINSFNNIPVSQFLSGPGVTMLPTSLMNYIEYNYDPSVSALSVILMLGTVVLMFVIEKTLGLASIS</sequence>
<evidence type="ECO:0000313" key="11">
    <source>
        <dbReference type="Proteomes" id="UP000034166"/>
    </source>
</evidence>
<organism evidence="10 11">
    <name type="scientific">Mesobacillus campisalis</name>
    <dbReference type="NCBI Taxonomy" id="1408103"/>
    <lineage>
        <taxon>Bacteria</taxon>
        <taxon>Bacillati</taxon>
        <taxon>Bacillota</taxon>
        <taxon>Bacilli</taxon>
        <taxon>Bacillales</taxon>
        <taxon>Bacillaceae</taxon>
        <taxon>Mesobacillus</taxon>
    </lineage>
</organism>
<keyword evidence="2 8" id="KW-0813">Transport</keyword>
<evidence type="ECO:0000256" key="8">
    <source>
        <dbReference type="RuleBase" id="RU363032"/>
    </source>
</evidence>
<dbReference type="Proteomes" id="UP000034166">
    <property type="component" value="Unassembled WGS sequence"/>
</dbReference>
<accession>A0A0M2T3U2</accession>
<evidence type="ECO:0000256" key="2">
    <source>
        <dbReference type="ARBA" id="ARBA00022448"/>
    </source>
</evidence>
<protein>
    <submittedName>
        <fullName evidence="10">Spermidine/putrescine ABC transporter ATP-binding protein</fullName>
    </submittedName>
</protein>
<evidence type="ECO:0000259" key="9">
    <source>
        <dbReference type="PROSITE" id="PS50928"/>
    </source>
</evidence>
<evidence type="ECO:0000256" key="6">
    <source>
        <dbReference type="ARBA" id="ARBA00022989"/>
    </source>
</evidence>
<feature type="transmembrane region" description="Helical" evidence="8">
    <location>
        <begin position="230"/>
        <end position="249"/>
    </location>
</feature>
<dbReference type="GO" id="GO:0055085">
    <property type="term" value="P:transmembrane transport"/>
    <property type="evidence" value="ECO:0007669"/>
    <property type="project" value="InterPro"/>
</dbReference>
<evidence type="ECO:0000256" key="7">
    <source>
        <dbReference type="ARBA" id="ARBA00023136"/>
    </source>
</evidence>
<dbReference type="PROSITE" id="PS50928">
    <property type="entry name" value="ABC_TM1"/>
    <property type="match status" value="1"/>
</dbReference>
<feature type="domain" description="ABC transmembrane type-1" evidence="9">
    <location>
        <begin position="61"/>
        <end position="249"/>
    </location>
</feature>
<dbReference type="EMBL" id="LAYY01000001">
    <property type="protein sequence ID" value="KKK39927.1"/>
    <property type="molecule type" value="Genomic_DNA"/>
</dbReference>
<evidence type="ECO:0000256" key="4">
    <source>
        <dbReference type="ARBA" id="ARBA00022519"/>
    </source>
</evidence>
<keyword evidence="11" id="KW-1185">Reference proteome</keyword>
<dbReference type="Gene3D" id="1.10.3720.10">
    <property type="entry name" value="MetI-like"/>
    <property type="match status" value="1"/>
</dbReference>
<evidence type="ECO:0000256" key="5">
    <source>
        <dbReference type="ARBA" id="ARBA00022692"/>
    </source>
</evidence>
<name>A0A0M2T3U2_9BACI</name>
<keyword evidence="10" id="KW-0067">ATP-binding</keyword>
<dbReference type="CDD" id="cd06261">
    <property type="entry name" value="TM_PBP2"/>
    <property type="match status" value="1"/>
</dbReference>
<dbReference type="InterPro" id="IPR000515">
    <property type="entry name" value="MetI-like"/>
</dbReference>
<dbReference type="SUPFAM" id="SSF161098">
    <property type="entry name" value="MetI-like"/>
    <property type="match status" value="1"/>
</dbReference>
<dbReference type="RefSeq" id="WP_046521868.1">
    <property type="nucleotide sequence ID" value="NZ_LAYY01000001.1"/>
</dbReference>
<comment type="similarity">
    <text evidence="8">Belongs to the binding-protein-dependent transport system permease family.</text>
</comment>
<keyword evidence="4" id="KW-0997">Cell inner membrane</keyword>
<evidence type="ECO:0000256" key="1">
    <source>
        <dbReference type="ARBA" id="ARBA00004429"/>
    </source>
</evidence>
<dbReference type="AlphaFoldDB" id="A0A0M2T3U2"/>
<comment type="subcellular location">
    <subcellularLocation>
        <location evidence="1">Cell inner membrane</location>
        <topology evidence="1">Multi-pass membrane protein</topology>
    </subcellularLocation>
    <subcellularLocation>
        <location evidence="8">Cell membrane</location>
        <topology evidence="8">Multi-pass membrane protein</topology>
    </subcellularLocation>
</comment>
<reference evidence="10 11" key="1">
    <citation type="submission" date="2015-04" db="EMBL/GenBank/DDBJ databases">
        <title>Taxonomic description and genome sequence of Bacillus campisalis sp. nov., a novel member of the genus Bacillus isolated from solar saltern.</title>
        <authorList>
            <person name="Mathan Kumar R."/>
            <person name="Kaur G."/>
            <person name="Kumar A."/>
            <person name="Singh N.K."/>
            <person name="Kaur N."/>
            <person name="Kumar N."/>
            <person name="Mayilraj S."/>
        </authorList>
    </citation>
    <scope>NUCLEOTIDE SEQUENCE [LARGE SCALE GENOMIC DNA]</scope>
    <source>
        <strain evidence="10 11">SA2-6</strain>
    </source>
</reference>
<keyword evidence="6 8" id="KW-1133">Transmembrane helix</keyword>
<feature type="transmembrane region" description="Helical" evidence="8">
    <location>
        <begin position="67"/>
        <end position="87"/>
    </location>
</feature>
<gene>
    <name evidence="10" type="ORF">WQ57_01245</name>
</gene>
<proteinExistence type="inferred from homology"/>
<feature type="transmembrane region" description="Helical" evidence="8">
    <location>
        <begin position="126"/>
        <end position="145"/>
    </location>
</feature>